<gene>
    <name evidence="3" type="ORF">NCTC10994_00078</name>
</gene>
<evidence type="ECO:0000256" key="1">
    <source>
        <dbReference type="SAM" id="MobiDB-lite"/>
    </source>
</evidence>
<protein>
    <submittedName>
        <fullName evidence="3">Predicted transcriptional regulator</fullName>
    </submittedName>
</protein>
<keyword evidence="4" id="KW-1185">Reference proteome</keyword>
<evidence type="ECO:0000313" key="4">
    <source>
        <dbReference type="Proteomes" id="UP000249091"/>
    </source>
</evidence>
<dbReference type="KEGG" id="rcr:NCTC10994_00078"/>
<dbReference type="STRING" id="1219011.GCA_001895045_01075"/>
<name>A0A2X4WW97_9NOCA</name>
<proteinExistence type="predicted"/>
<feature type="region of interest" description="Disordered" evidence="1">
    <location>
        <begin position="81"/>
        <end position="110"/>
    </location>
</feature>
<dbReference type="RefSeq" id="WP_072699086.1">
    <property type="nucleotide sequence ID" value="NZ_JAFBBL010000001.1"/>
</dbReference>
<organism evidence="3 4">
    <name type="scientific">Rhodococcus coprophilus</name>
    <dbReference type="NCBI Taxonomy" id="38310"/>
    <lineage>
        <taxon>Bacteria</taxon>
        <taxon>Bacillati</taxon>
        <taxon>Actinomycetota</taxon>
        <taxon>Actinomycetes</taxon>
        <taxon>Mycobacteriales</taxon>
        <taxon>Nocardiaceae</taxon>
        <taxon>Rhodococcus</taxon>
    </lineage>
</organism>
<feature type="domain" description="HTH cro/C1-type" evidence="2">
    <location>
        <begin position="9"/>
        <end position="76"/>
    </location>
</feature>
<dbReference type="EMBL" id="LS483468">
    <property type="protein sequence ID" value="SQI28334.1"/>
    <property type="molecule type" value="Genomic_DNA"/>
</dbReference>
<evidence type="ECO:0000259" key="2">
    <source>
        <dbReference type="Pfam" id="PF13443"/>
    </source>
</evidence>
<dbReference type="AlphaFoldDB" id="A0A2X4WW97"/>
<evidence type="ECO:0000313" key="3">
    <source>
        <dbReference type="EMBL" id="SQI28334.1"/>
    </source>
</evidence>
<sequence>MTTKTITWRLRTLMAERGMFKTTDLIEPLQSEGVALSREQVFRLVTQTPQRLNVEVLAALCTILGCTPNDLLVLEQAGQQPAEATGTGGPIDTIGDLRPVPARIHRPKHS</sequence>
<dbReference type="Proteomes" id="UP000249091">
    <property type="component" value="Chromosome 1"/>
</dbReference>
<dbReference type="InterPro" id="IPR001387">
    <property type="entry name" value="Cro/C1-type_HTH"/>
</dbReference>
<accession>A0A2X4WW97</accession>
<reference evidence="3 4" key="1">
    <citation type="submission" date="2018-06" db="EMBL/GenBank/DDBJ databases">
        <authorList>
            <consortium name="Pathogen Informatics"/>
            <person name="Doyle S."/>
        </authorList>
    </citation>
    <scope>NUCLEOTIDE SEQUENCE [LARGE SCALE GENOMIC DNA]</scope>
    <source>
        <strain evidence="3 4">NCTC10994</strain>
    </source>
</reference>
<dbReference type="Pfam" id="PF13443">
    <property type="entry name" value="HTH_26"/>
    <property type="match status" value="1"/>
</dbReference>